<dbReference type="InterPro" id="IPR036709">
    <property type="entry name" value="Autotransporte_beta_dom_sf"/>
</dbReference>
<dbReference type="SUPFAM" id="SSF103515">
    <property type="entry name" value="Autotransporter"/>
    <property type="match status" value="1"/>
</dbReference>
<comment type="caution">
    <text evidence="2">The sequence shown here is derived from an EMBL/GenBank/DDBJ whole genome shotgun (WGS) entry which is preliminary data.</text>
</comment>
<feature type="domain" description="Autotransporter" evidence="1">
    <location>
        <begin position="2973"/>
        <end position="3245"/>
    </location>
</feature>
<accession>G5GRV7</accession>
<dbReference type="PATRIC" id="fig|679201.3.peg.2005"/>
<keyword evidence="3" id="KW-1185">Reference proteome</keyword>
<dbReference type="HOGENOM" id="CLU_000128_0_0_9"/>
<reference evidence="2 3" key="1">
    <citation type="submission" date="2011-08" db="EMBL/GenBank/DDBJ databases">
        <title>The Genome Sequence of Selenomonas infelix ATCC 43532.</title>
        <authorList>
            <consortium name="The Broad Institute Genome Sequencing Platform"/>
            <person name="Earl A."/>
            <person name="Ward D."/>
            <person name="Feldgarden M."/>
            <person name="Gevers D."/>
            <person name="Izard J."/>
            <person name="Blanton J.M."/>
            <person name="Baranova O.V."/>
            <person name="Dewhirst F.E."/>
            <person name="Young S.K."/>
            <person name="Zeng Q."/>
            <person name="Gargeya S."/>
            <person name="Fitzgerald M."/>
            <person name="Haas B."/>
            <person name="Abouelleil A."/>
            <person name="Alvarado L."/>
            <person name="Arachchi H.M."/>
            <person name="Berlin A."/>
            <person name="Brown A."/>
            <person name="Chapman S.B."/>
            <person name="Chen Z."/>
            <person name="Dunbar C."/>
            <person name="Freedman E."/>
            <person name="Gearin G."/>
            <person name="Gellesch M."/>
            <person name="Goldberg J."/>
            <person name="Griggs A."/>
            <person name="Gujja S."/>
            <person name="Heiman D."/>
            <person name="Howarth C."/>
            <person name="Larson L."/>
            <person name="Lui A."/>
            <person name="MacDonald P.J.P."/>
            <person name="Montmayeur A."/>
            <person name="Murphy C."/>
            <person name="Neiman D."/>
            <person name="Pearson M."/>
            <person name="Priest M."/>
            <person name="Roberts A."/>
            <person name="Saif S."/>
            <person name="Shea T."/>
            <person name="Shenoy N."/>
            <person name="Sisk P."/>
            <person name="Stolte C."/>
            <person name="Sykes S."/>
            <person name="Wortman J."/>
            <person name="Nusbaum C."/>
            <person name="Birren B."/>
        </authorList>
    </citation>
    <scope>NUCLEOTIDE SEQUENCE [LARGE SCALE GENOMIC DNA]</scope>
    <source>
        <strain evidence="2 3">ATCC 43532</strain>
    </source>
</reference>
<protein>
    <recommendedName>
        <fullName evidence="1">Autotransporter domain-containing protein</fullName>
    </recommendedName>
</protein>
<dbReference type="eggNOG" id="COG3468">
    <property type="taxonomic scope" value="Bacteria"/>
</dbReference>
<dbReference type="EMBL" id="ACZM01000019">
    <property type="protein sequence ID" value="EHG18850.1"/>
    <property type="molecule type" value="Genomic_DNA"/>
</dbReference>
<dbReference type="STRING" id="679201.HMPREF9334_01988"/>
<gene>
    <name evidence="2" type="ORF">HMPREF9334_01988</name>
</gene>
<dbReference type="Proteomes" id="UP000004129">
    <property type="component" value="Unassembled WGS sequence"/>
</dbReference>
<name>G5GRV7_9FIRM</name>
<evidence type="ECO:0000259" key="1">
    <source>
        <dbReference type="PROSITE" id="PS51208"/>
    </source>
</evidence>
<dbReference type="PROSITE" id="PS51208">
    <property type="entry name" value="AUTOTRANSPORTER"/>
    <property type="match status" value="1"/>
</dbReference>
<sequence>MNSIFRIIVLWGAIGERTDTEVVIMFYGTRSKRQLSLLIAFALSAGGGQLFFSHAHAADVTGGDVTYDTTLPADPIAGGVITNTSDNGNVHHNKLTIGAIEIGGRNFYGGYTTGTGNSEGNEVVLANSDSQNPSMATIYGGWANQGTATNNTITLAGLGAATNGSRSRHFTTLYGGFSNNSSADVRTGNTLKVTTANNHTNGIYNFEKMQFDLGSGINSGDQMLEVYNQGQAFDWNNISVTGAANWMSGATGSKKVTLYSGATLNLTNYAVRTTTAGNFEYGMRSDTATPNASSVTATELYFEGNQFKNADIKYETQPSLPTTGVVYAGTSTLGNTTTKNKLTIGAIEIGGYNFYGGYTQSPTGNSEGNEVVLANSDSQNPSMATIYGGWANQGTATNNTITLAGLGAATNGSRSRHFTTLYGGFSNNSSADVRTGNTLKVTTANNHTNGIYNFEKMQFDLGSGINSGDQMLEVYNQGQTFDWNNISVKGLRAWANALAANNVNTPTLTLYSGANLTLNNYAPTIVGTRGDYEFGKRSDASGTGTVTATTLSVDGNRFQKATETPTASAAEAHAGISTYGNTTNHNTLNLKDNGGTPVDITDARAGYTNALNGGSKDNTLNLLTGGSVTNGYAGYTTGVHLLANPEDENHPELVDTTKNADAKNNTVNIKGGTLNAGGKLYGGYIAPNAALTPPNNVSAGNASDNTINIENGTFDGNNEIYGGYTNGTGKATGNTVNLGKSDGTLVSTTLSNVFIYGGAASGTTNDVFSDNLLNVNAKGITARGIQNFGKVKFNLGGMGTIARTDTLLTLSGGATTGIDWAGVEVNTNNHTFTPSTYEKHLFTAMHNSAGINFMKGTTDTYAPLGAKEKIVGDLEYAMDRDSSGQNVNVEGYQFRNHTAAYSEATHHTDAWAGRTASGQTVTNNKLTFTGNATNAYGGLVENKKHNSDGTYQTAGSATKNTLDVTGGTLANAYGAKVTAKNGSANENNVNIASSVTGAVYGAELTGTGTGDATKSTVKITAGTVGGNVYGGKVAGTGAATGHTINLYGGSVGGSVYGGHTASGATTGNTVNLGSGTTNSATTVTGTIYGGNQGADTNNVLNVNTNATAGNIANFGMVKFNFNSTFNQANPMLNLVGGAVTNLDWNKFKHTGNAPSGTSVLMQNMTGIHVSHYHGAREISSTGTHEYTIDTDTNTSVAKQILFGGYQFKDANVTPTTSDPAKDIWAGRSVIGNTTTNNILTINGTNHRDAYGGWTAGTGTTAPAKFNSTSNTVNLKAGSVRNIYGGFTSVQSGSATGNNVNISGGSVSGTVHGGYLSHASATGDATGNTITITGGTMADVYGGFTAGTGATTGNTVNLGSAANAVASGTTIGTIYGGNKSAATDNTLNVYDSATARNIANFDKINFKATSTHITVGDTLLTLTTGATNFDWNKLHVDNLDNLNSSATSDRILTLMHNSNNINLSNYTPTGTRGRIHTNDYEADIATDGNSATTQNVYLKGYRFQNNTTNYAGGTATDAWGGRSIIGNKVQKNKLTLTGGSATLNARGGMVENTTVPGTTGDAAENKLILNTGAQTANAYGAEVKTKTGSATKNEVTINAGTVHGNVYGAALTHAAATGSATDNTVTFAGGSVTGNVYGGHTVGTGSVTGSNILLGGGSVGGDVYGGFTNGSGATTGNTVSLGNGTNSSVTNVTGTIYGGNKTTDTGNTLNVNTNATAGNIKNFENLKFSINSNALNAANPMLTLNAGTATNNLDWGKLTVDATKFNSPISTYEAYNLTLMRNVNGIDFNKNSVNTYSANGGIKSVTSGNFEFSIDTLGSSVHTTEVRAAGYQYKNHTGATYTAGDGTHNAAWAGRTAVGNKVENNKLTVTGGTINVAAYGGLVENHKLDAHGNPLPTGDAEKNTVVVASGNVANAYGAEVRTKNGNATENTAEITNGTVGSVYGASLAAANAAGTADKSKVTIAGGTVNGAVYGGHIANAAATGQIKNSEVNIKGGSVGGTVYGGYNSGSGDATGATVNITGGTLHDVYGGHANGTGKSTGNTVNLGTATTAFTATSVGTVYGGNKTGAAGIAGNTLNVNSRSARATDVKNFENVNFDVAHNVSHGDTMLTLTSGAGTTIDWSKMKLKNLDTITASPTTDRILTLIDSTSNITFTNYNPVRAREAKTDGDYEYVLNTDNETATAKKVNVTGYRFRNNHPTYSAGSATEAWGGRSKIGNKVEKNSLKVTGGSITTAAYGGIAQNLEAGDGVDGYKKTGDAAENKLILEGGTVKHGYGADVRTEAGNATKNTIDLKGAAVSDNLYGGALTHASASGAATGNTVNLLSGSVGGSVYGGFANHNGTTTGNTIAIGDGTNNAAVTVTGDLVGGNKAATGNILDIKSKGAQVGSLKNFGTIKFNLGPSVADGDTVLTLNRDTTLTYSTIEKPTGTTVSTWLGNVMEKNVHLFQMAAGKTLTLNGYTPATGSERSGDVEYSLVTNNNQAATTGGSLDLSAYKWQNANVEVNSGAHANVFGGKTVYQTDGKTLHNKLTLKAGANVTNAIGGDTQTTNGTAEDNTLKVEAGTATNAYGAKTKHGKAYKNQAIAAGGTVTNLVGAKSTNGAAEKNDALISGGTVTNAYGAETLVGDATENSAVITAGSVTGSLKGAQSAGKALKNTVEIKGGTISGAKVMGAEAAGNAEKNTVTITNTPTSNAAAEIVGGRSTGGDAIENVVNVNASITGDVYGGRAHNASLRNTVNIADGVTVTGNVFGGACVIAKDNQIYVGKGSTVTGNVTGGSAPTSDGNTIHLTGSTVGGNVIGGTGLAANGNTLAIHHDSAHPTSHINDFTGIKKLHFYLSEGIETNNPTLLKLGVTNKSLANIDVGLGVHGRARALKVNDVISLMKVAGNGTLSDIPTDNKVTGMQGVSLLYEFAFKKRNTDELIATVTKAAISDQTKSFVETRAAATDFINRGANLLAGPGIASAKKEAAVGKQENEIRGYHLWAAMDQGSVDTKTGSYAETKGYNLSLGWARELKGKSATLIVTPFVEYGKGKYDAYLDDGTHGSGNISYFGAGIMGRMETLKGLWAEAALHGGKVSSDYSGSVYTGSTSRYDSSNAYYAAHLGIGKEVKTNDKDKLNTYLRYFWSYQSGMQTDIHSSGSSMSTDDYDFSAVNSNRMRLGFTYTHKDSEKSEVYAGLAWEYEFSGKAGASYQGYDTPSPSLRGGSAMIEAGYRFAPQGSRFSYDLHFTGWLGSRHGYTGGAHVNWAF</sequence>
<organism evidence="2 3">
    <name type="scientific">Selenomonas infelix ATCC 43532</name>
    <dbReference type="NCBI Taxonomy" id="679201"/>
    <lineage>
        <taxon>Bacteria</taxon>
        <taxon>Bacillati</taxon>
        <taxon>Bacillota</taxon>
        <taxon>Negativicutes</taxon>
        <taxon>Selenomonadales</taxon>
        <taxon>Selenomonadaceae</taxon>
        <taxon>Selenomonas</taxon>
    </lineage>
</organism>
<evidence type="ECO:0000313" key="2">
    <source>
        <dbReference type="EMBL" id="EHG18850.1"/>
    </source>
</evidence>
<dbReference type="InterPro" id="IPR005546">
    <property type="entry name" value="Autotransporte_beta"/>
</dbReference>
<proteinExistence type="predicted"/>
<evidence type="ECO:0000313" key="3">
    <source>
        <dbReference type="Proteomes" id="UP000004129"/>
    </source>
</evidence>